<dbReference type="InterPro" id="IPR052374">
    <property type="entry name" value="SERAC1"/>
</dbReference>
<keyword evidence="5" id="KW-0496">Mitochondrion</keyword>
<dbReference type="SUPFAM" id="SSF53474">
    <property type="entry name" value="alpha/beta-Hydrolases"/>
    <property type="match status" value="1"/>
</dbReference>
<feature type="compositionally biased region" description="Basic and acidic residues" evidence="7">
    <location>
        <begin position="374"/>
        <end position="384"/>
    </location>
</feature>
<keyword evidence="4" id="KW-0256">Endoplasmic reticulum</keyword>
<keyword evidence="6" id="KW-0472">Membrane</keyword>
<evidence type="ECO:0000313" key="9">
    <source>
        <dbReference type="Proteomes" id="UP000652219"/>
    </source>
</evidence>
<dbReference type="Gene3D" id="3.40.50.1820">
    <property type="entry name" value="alpha/beta hydrolase"/>
    <property type="match status" value="1"/>
</dbReference>
<dbReference type="GO" id="GO:0005783">
    <property type="term" value="C:endoplasmic reticulum"/>
    <property type="evidence" value="ECO:0007669"/>
    <property type="project" value="UniProtKB-SubCell"/>
</dbReference>
<evidence type="ECO:0000256" key="2">
    <source>
        <dbReference type="ARBA" id="ARBA00004240"/>
    </source>
</evidence>
<organism evidence="8 9">
    <name type="scientific">Colletotrichum sojae</name>
    <dbReference type="NCBI Taxonomy" id="2175907"/>
    <lineage>
        <taxon>Eukaryota</taxon>
        <taxon>Fungi</taxon>
        <taxon>Dikarya</taxon>
        <taxon>Ascomycota</taxon>
        <taxon>Pezizomycotina</taxon>
        <taxon>Sordariomycetes</taxon>
        <taxon>Hypocreomycetidae</taxon>
        <taxon>Glomerellales</taxon>
        <taxon>Glomerellaceae</taxon>
        <taxon>Colletotrichum</taxon>
        <taxon>Colletotrichum orchidearum species complex</taxon>
    </lineage>
</organism>
<keyword evidence="9" id="KW-1185">Reference proteome</keyword>
<protein>
    <submittedName>
        <fullName evidence="8">Nb-arc and ankyrin domain protein</fullName>
    </submittedName>
</protein>
<evidence type="ECO:0000256" key="7">
    <source>
        <dbReference type="SAM" id="MobiDB-lite"/>
    </source>
</evidence>
<dbReference type="GO" id="GO:0005739">
    <property type="term" value="C:mitochondrion"/>
    <property type="evidence" value="ECO:0007669"/>
    <property type="project" value="UniProtKB-SubCell"/>
</dbReference>
<feature type="region of interest" description="Disordered" evidence="7">
    <location>
        <begin position="373"/>
        <end position="393"/>
    </location>
</feature>
<feature type="compositionally biased region" description="Polar residues" evidence="7">
    <location>
        <begin position="27"/>
        <end position="51"/>
    </location>
</feature>
<comment type="caution">
    <text evidence="8">The sequence shown here is derived from an EMBL/GenBank/DDBJ whole genome shotgun (WGS) entry which is preliminary data.</text>
</comment>
<dbReference type="GO" id="GO:0016020">
    <property type="term" value="C:membrane"/>
    <property type="evidence" value="ECO:0007669"/>
    <property type="project" value="UniProtKB-SubCell"/>
</dbReference>
<evidence type="ECO:0000256" key="5">
    <source>
        <dbReference type="ARBA" id="ARBA00023128"/>
    </source>
</evidence>
<dbReference type="PANTHER" id="PTHR48182">
    <property type="entry name" value="PROTEIN SERAC1"/>
    <property type="match status" value="1"/>
</dbReference>
<gene>
    <name evidence="8" type="ORF">CSOJ01_12487</name>
</gene>
<accession>A0A8H6IUQ2</accession>
<dbReference type="Proteomes" id="UP000652219">
    <property type="component" value="Unassembled WGS sequence"/>
</dbReference>
<comment type="subcellular location">
    <subcellularLocation>
        <location evidence="2">Endoplasmic reticulum</location>
    </subcellularLocation>
    <subcellularLocation>
        <location evidence="3">Membrane</location>
    </subcellularLocation>
    <subcellularLocation>
        <location evidence="1">Mitochondrion</location>
    </subcellularLocation>
</comment>
<dbReference type="EMBL" id="WIGN01000322">
    <property type="protein sequence ID" value="KAF6799460.1"/>
    <property type="molecule type" value="Genomic_DNA"/>
</dbReference>
<dbReference type="PANTHER" id="PTHR48182:SF2">
    <property type="entry name" value="PROTEIN SERAC1"/>
    <property type="match status" value="1"/>
</dbReference>
<dbReference type="InterPro" id="IPR029058">
    <property type="entry name" value="AB_hydrolase_fold"/>
</dbReference>
<reference evidence="8 9" key="1">
    <citation type="journal article" date="2020" name="Phytopathology">
        <title>Genome Sequence Resources of Colletotrichum truncatum, C. plurivorum, C. musicola, and C. sojae: Four Species Pathogenic to Soybean (Glycine max).</title>
        <authorList>
            <person name="Rogerio F."/>
            <person name="Boufleur T.R."/>
            <person name="Ciampi-Guillardi M."/>
            <person name="Sukno S.A."/>
            <person name="Thon M.R."/>
            <person name="Massola Junior N.S."/>
            <person name="Baroncelli R."/>
        </authorList>
    </citation>
    <scope>NUCLEOTIDE SEQUENCE [LARGE SCALE GENOMIC DNA]</scope>
    <source>
        <strain evidence="8 9">LFN0009</strain>
    </source>
</reference>
<proteinExistence type="predicted"/>
<name>A0A8H6IUQ2_9PEZI</name>
<evidence type="ECO:0000313" key="8">
    <source>
        <dbReference type="EMBL" id="KAF6799460.1"/>
    </source>
</evidence>
<evidence type="ECO:0000256" key="1">
    <source>
        <dbReference type="ARBA" id="ARBA00004173"/>
    </source>
</evidence>
<sequence>MLQPQRRRRREFVSRLFKGKAVEGSAAEQSTSVSGPTTPGDSTDSVVSGSQQSGCFWPRDLLAKDFPKTRIFTYGYDSSVSHFFEGAANVSNIRDHAQDLLQRLSGERTDCEHRRLIFVAHSLGGLVVKATLRQSQLASDTKKDLRGVHASTNAILFFGMPHRGSDWVNAGKMAQNFAKALGFSTSSMNLDLLTKNNPMLEQLRDDFTDLLDSSKVQITSYQEQKGYARTSVKGLDNLIVDSHSSAIDHKSERRYPISANHMDMCKFGREGETNQSDKQLVRNEFRRHVKRAIEENETKTREQLRPFADAMSAREKQIEVAHSETLSWLLKPAPSGPGLLSWLSSGEGIYWIQGLPGSGKSTAMQNADLGSVKGSRETAQKVEMDPSFNVPRG</sequence>
<evidence type="ECO:0000256" key="6">
    <source>
        <dbReference type="ARBA" id="ARBA00023136"/>
    </source>
</evidence>
<dbReference type="AlphaFoldDB" id="A0A8H6IUQ2"/>
<feature type="region of interest" description="Disordered" evidence="7">
    <location>
        <begin position="23"/>
        <end position="51"/>
    </location>
</feature>
<evidence type="ECO:0000256" key="4">
    <source>
        <dbReference type="ARBA" id="ARBA00022824"/>
    </source>
</evidence>
<evidence type="ECO:0000256" key="3">
    <source>
        <dbReference type="ARBA" id="ARBA00004370"/>
    </source>
</evidence>